<gene>
    <name evidence="1" type="ordered locus">trd_A0403</name>
</gene>
<accession>B9L3N9</accession>
<reference evidence="1 2" key="1">
    <citation type="journal article" date="2009" name="PLoS ONE">
        <title>Complete genome sequence of the aerobic CO-oxidizing thermophile Thermomicrobium roseum.</title>
        <authorList>
            <person name="Wu D."/>
            <person name="Raymond J."/>
            <person name="Wu M."/>
            <person name="Chatterji S."/>
            <person name="Ren Q."/>
            <person name="Graham J.E."/>
            <person name="Bryant D.A."/>
            <person name="Robb F."/>
            <person name="Colman A."/>
            <person name="Tallon L.J."/>
            <person name="Badger J.H."/>
            <person name="Madupu R."/>
            <person name="Ward N.L."/>
            <person name="Eisen J.A."/>
        </authorList>
    </citation>
    <scope>NUCLEOTIDE SEQUENCE [LARGE SCALE GENOMIC DNA]</scope>
    <source>
        <strain evidence="2">ATCC 27502 / DSM 5159 / P-2</strain>
        <plasmid evidence="1">unnamed</plasmid>
    </source>
</reference>
<evidence type="ECO:0000313" key="2">
    <source>
        <dbReference type="Proteomes" id="UP000000447"/>
    </source>
</evidence>
<keyword evidence="1" id="KW-0614">Plasmid</keyword>
<organism evidence="1 2">
    <name type="scientific">Thermomicrobium roseum (strain ATCC 27502 / DSM 5159 / P-2)</name>
    <dbReference type="NCBI Taxonomy" id="309801"/>
    <lineage>
        <taxon>Bacteria</taxon>
        <taxon>Pseudomonadati</taxon>
        <taxon>Thermomicrobiota</taxon>
        <taxon>Thermomicrobia</taxon>
        <taxon>Thermomicrobiales</taxon>
        <taxon>Thermomicrobiaceae</taxon>
        <taxon>Thermomicrobium</taxon>
    </lineage>
</organism>
<sequence>MRRVLVVIGVLVVVFTLVVGAAQAAYGQLFYEWSASGIKPRGGLWSYSGNYLGRTDWNPLPGVNVLTRHESSVYVRNPTSDIRSPGTVLYFIHDGQVRRTVSSYAWTMTGCGAIYPPGGLVFGGCTTNSQYLGSFDSTRRAQDRGTWAFFLCDAAGCYGGVSRDRTWTL</sequence>
<dbReference type="EMBL" id="CP001276">
    <property type="protein sequence ID" value="ACM06511.1"/>
    <property type="molecule type" value="Genomic_DNA"/>
</dbReference>
<evidence type="ECO:0000313" key="1">
    <source>
        <dbReference type="EMBL" id="ACM06511.1"/>
    </source>
</evidence>
<geneLocation type="plasmid" evidence="2">
    <name>Tros</name>
</geneLocation>
<protein>
    <submittedName>
        <fullName evidence="1">Uncharacterized protein</fullName>
    </submittedName>
</protein>
<dbReference type="Proteomes" id="UP000000447">
    <property type="component" value="Plasmid unnamed"/>
</dbReference>
<dbReference type="AlphaFoldDB" id="B9L3N9"/>
<dbReference type="RefSeq" id="WP_012642498.1">
    <property type="nucleotide sequence ID" value="NC_011961.1"/>
</dbReference>
<dbReference type="KEGG" id="tro:trd_A0403"/>
<dbReference type="HOGENOM" id="CLU_1577763_0_0_0"/>
<name>B9L3N9_THERP</name>
<proteinExistence type="predicted"/>
<keyword evidence="2" id="KW-1185">Reference proteome</keyword>